<organism evidence="12 13">
    <name type="scientific">Sphingobacterium paucimobilis HER1398</name>
    <dbReference type="NCBI Taxonomy" id="1346330"/>
    <lineage>
        <taxon>Bacteria</taxon>
        <taxon>Pseudomonadati</taxon>
        <taxon>Bacteroidota</taxon>
        <taxon>Sphingobacteriia</taxon>
        <taxon>Sphingobacteriales</taxon>
        <taxon>Sphingobacteriaceae</taxon>
        <taxon>Sphingobacterium</taxon>
    </lineage>
</organism>
<keyword evidence="2" id="KW-0548">Nucleotidyltransferase</keyword>
<keyword evidence="4" id="KW-0547">Nucleotide-binding</keyword>
<keyword evidence="3" id="KW-0479">Metal-binding</keyword>
<evidence type="ECO:0000256" key="10">
    <source>
        <dbReference type="ARBA" id="ARBA00048304"/>
    </source>
</evidence>
<evidence type="ECO:0000256" key="1">
    <source>
        <dbReference type="ARBA" id="ARBA00022679"/>
    </source>
</evidence>
<dbReference type="CDD" id="cd05400">
    <property type="entry name" value="NT_2-5OAS_ClassI-CCAase"/>
    <property type="match status" value="1"/>
</dbReference>
<keyword evidence="6" id="KW-0460">Magnesium</keyword>
<accession>U2HPY6</accession>
<dbReference type="GO" id="GO:0009117">
    <property type="term" value="P:nucleotide metabolic process"/>
    <property type="evidence" value="ECO:0007669"/>
    <property type="project" value="UniProtKB-KW"/>
</dbReference>
<dbReference type="Proteomes" id="UP000016584">
    <property type="component" value="Unassembled WGS sequence"/>
</dbReference>
<comment type="caution">
    <text evidence="12">The sequence shown here is derived from an EMBL/GenBank/DDBJ whole genome shotgun (WGS) entry which is preliminary data.</text>
</comment>
<evidence type="ECO:0000256" key="3">
    <source>
        <dbReference type="ARBA" id="ARBA00022723"/>
    </source>
</evidence>
<dbReference type="InterPro" id="IPR048445">
    <property type="entry name" value="DncV-like_NTFase"/>
</dbReference>
<dbReference type="GO" id="GO:0016779">
    <property type="term" value="F:nucleotidyltransferase activity"/>
    <property type="evidence" value="ECO:0007669"/>
    <property type="project" value="UniProtKB-KW"/>
</dbReference>
<dbReference type="EMBL" id="ATDL01000022">
    <property type="protein sequence ID" value="ERJ57350.1"/>
    <property type="molecule type" value="Genomic_DNA"/>
</dbReference>
<dbReference type="GO" id="GO:0046872">
    <property type="term" value="F:metal ion binding"/>
    <property type="evidence" value="ECO:0007669"/>
    <property type="project" value="UniProtKB-KW"/>
</dbReference>
<gene>
    <name evidence="12" type="ORF">M472_01085</name>
</gene>
<dbReference type="AlphaFoldDB" id="U2HPY6"/>
<proteinExistence type="predicted"/>
<dbReference type="GO" id="GO:0005524">
    <property type="term" value="F:ATP binding"/>
    <property type="evidence" value="ECO:0007669"/>
    <property type="project" value="UniProtKB-KW"/>
</dbReference>
<dbReference type="InterPro" id="IPR006116">
    <property type="entry name" value="NT_2-5OAS_ClassI-CCAase"/>
</dbReference>
<evidence type="ECO:0000256" key="7">
    <source>
        <dbReference type="ARBA" id="ARBA00023080"/>
    </source>
</evidence>
<reference evidence="12 13" key="1">
    <citation type="journal article" date="2013" name="Genome Announc.">
        <title>The Draft Genome Sequence of Sphingomonas paucimobilis Strain HER1398 (Proteobacteria), Host to the Giant PAU Phage, Indicates That It Is a Member of the Genus Sphingobacterium (Bacteroidetes).</title>
        <authorList>
            <person name="White R.A.III."/>
            <person name="Suttle C.A."/>
        </authorList>
    </citation>
    <scope>NUCLEOTIDE SEQUENCE [LARGE SCALE GENOMIC DNA]</scope>
    <source>
        <strain evidence="12 13">HER1398</strain>
    </source>
</reference>
<keyword evidence="1" id="KW-0808">Transferase</keyword>
<keyword evidence="5" id="KW-0067">ATP-binding</keyword>
<evidence type="ECO:0000313" key="12">
    <source>
        <dbReference type="EMBL" id="ERJ57350.1"/>
    </source>
</evidence>
<evidence type="ECO:0000256" key="2">
    <source>
        <dbReference type="ARBA" id="ARBA00022695"/>
    </source>
</evidence>
<dbReference type="OrthoDB" id="1118920at2"/>
<protein>
    <recommendedName>
        <fullName evidence="9">Cyclic GMP-AMP synthase</fullName>
    </recommendedName>
</protein>
<name>U2HPY6_9SPHI</name>
<dbReference type="eggNOG" id="ENOG502Z8M4">
    <property type="taxonomic scope" value="Bacteria"/>
</dbReference>
<evidence type="ECO:0000259" key="11">
    <source>
        <dbReference type="Pfam" id="PF21654"/>
    </source>
</evidence>
<evidence type="ECO:0000256" key="5">
    <source>
        <dbReference type="ARBA" id="ARBA00022840"/>
    </source>
</evidence>
<dbReference type="STRING" id="1346330.M472_01085"/>
<evidence type="ECO:0000313" key="13">
    <source>
        <dbReference type="Proteomes" id="UP000016584"/>
    </source>
</evidence>
<evidence type="ECO:0000256" key="9">
    <source>
        <dbReference type="ARBA" id="ARBA00044145"/>
    </source>
</evidence>
<keyword evidence="8" id="KW-0051">Antiviral defense</keyword>
<keyword evidence="13" id="KW-1185">Reference proteome</keyword>
<sequence>MTDLKKEQFADILETLSENLSITETQHNAAVRSYNAVGNWLSKDDSLLKPFNPEIKPQGSFIIGTTVQPVNPEDDLDLDIVCELHGKKLHWTQEDVKNVVGEQLRSHMTYESLLDKEGRRCWTLKYRSDSDRNDKYHMDILPSVISQGYQILLEKSFSNLQKDDYESLKLSITDKESSNYSSETDPSRWYQSNPFGYAKWFMSRVQMYKGAVLKAFSLNEAVKPTPRYQENRLPLQRAVQLLKRHRDIMFTAESNEDIRKQKPISCIITTLAARAYQGEVNLSDAIFGVISRMESEIEWKEDHYGNRYEWISNPVNKAENFADRWNDSGSVRRDNFYRWLRQIREDLDIARSQNGMHNIAESLKKSFGNKVVVDTFTQIGDRSRTSTADQSNYYSKKEGIIGTASAASALISKVPAHTFHGKSTD</sequence>
<keyword evidence="7" id="KW-0546">Nucleotide metabolism</keyword>
<feature type="domain" description="Cyclic GMP-AMP synthase DncV-like nucleotidyltransferase" evidence="11">
    <location>
        <begin position="53"/>
        <end position="140"/>
    </location>
</feature>
<evidence type="ECO:0000256" key="4">
    <source>
        <dbReference type="ARBA" id="ARBA00022741"/>
    </source>
</evidence>
<evidence type="ECO:0000256" key="8">
    <source>
        <dbReference type="ARBA" id="ARBA00023118"/>
    </source>
</evidence>
<dbReference type="Pfam" id="PF21654">
    <property type="entry name" value="DncV-like_NTFase"/>
    <property type="match status" value="1"/>
</dbReference>
<comment type="catalytic activity">
    <reaction evidence="10">
        <text>GTP + ATP = 3',3'-cGAMP + 2 diphosphate</text>
        <dbReference type="Rhea" id="RHEA:35647"/>
        <dbReference type="ChEBI" id="CHEBI:30616"/>
        <dbReference type="ChEBI" id="CHEBI:33019"/>
        <dbReference type="ChEBI" id="CHEBI:37565"/>
        <dbReference type="ChEBI" id="CHEBI:71501"/>
    </reaction>
    <physiologicalReaction direction="left-to-right" evidence="10">
        <dbReference type="Rhea" id="RHEA:35648"/>
    </physiologicalReaction>
</comment>
<dbReference type="PATRIC" id="fig|1346330.5.peg.4080"/>
<dbReference type="RefSeq" id="WP_021072082.1">
    <property type="nucleotide sequence ID" value="NZ_ATDL01000022.1"/>
</dbReference>
<evidence type="ECO:0000256" key="6">
    <source>
        <dbReference type="ARBA" id="ARBA00022842"/>
    </source>
</evidence>
<dbReference type="GO" id="GO:0051607">
    <property type="term" value="P:defense response to virus"/>
    <property type="evidence" value="ECO:0007669"/>
    <property type="project" value="UniProtKB-KW"/>
</dbReference>